<dbReference type="InterPro" id="IPR003599">
    <property type="entry name" value="Ig_sub"/>
</dbReference>
<dbReference type="RefSeq" id="XP_049316446.1">
    <property type="nucleotide sequence ID" value="XM_049460489.1"/>
</dbReference>
<feature type="domain" description="Ig-like" evidence="1">
    <location>
        <begin position="224"/>
        <end position="303"/>
    </location>
</feature>
<reference evidence="4 5" key="2">
    <citation type="submission" date="2025-05" db="UniProtKB">
        <authorList>
            <consortium name="RefSeq"/>
        </authorList>
    </citation>
    <scope>IDENTIFICATION</scope>
    <source>
        <tissue evidence="4 5">Adult</tissue>
    </source>
</reference>
<gene>
    <name evidence="4 5 6" type="primary">LOC105222136</name>
</gene>
<name>A0A034VRF8_BACDO</name>
<dbReference type="InterPro" id="IPR003598">
    <property type="entry name" value="Ig_sub2"/>
</dbReference>
<dbReference type="InterPro" id="IPR013783">
    <property type="entry name" value="Ig-like_fold"/>
</dbReference>
<dbReference type="FunFam" id="2.60.40.10:FF:001705">
    <property type="entry name" value="Uncharacterized protein, isoform B"/>
    <property type="match status" value="1"/>
</dbReference>
<feature type="domain" description="Ig-like" evidence="1">
    <location>
        <begin position="103"/>
        <end position="200"/>
    </location>
</feature>
<dbReference type="Gene3D" id="2.60.40.10">
    <property type="entry name" value="Immunoglobulins"/>
    <property type="match status" value="2"/>
</dbReference>
<dbReference type="InterPro" id="IPR036179">
    <property type="entry name" value="Ig-like_dom_sf"/>
</dbReference>
<dbReference type="SUPFAM" id="SSF48726">
    <property type="entry name" value="Immunoglobulin"/>
    <property type="match status" value="2"/>
</dbReference>
<dbReference type="PROSITE" id="PS50835">
    <property type="entry name" value="IG_LIKE"/>
    <property type="match status" value="2"/>
</dbReference>
<reference evidence="2" key="1">
    <citation type="journal article" date="2014" name="BMC Genomics">
        <title>Characterizing the developmental transcriptome of the oriental fruit fly, Bactrocera dorsalis (Diptera: Tephritidae) through comparative genomic analysis with Drosophila melanogaster utilizing modENCODE datasets.</title>
        <authorList>
            <person name="Geib S.M."/>
            <person name="Calla B."/>
            <person name="Hall B."/>
            <person name="Hou S."/>
            <person name="Manoukis N.C."/>
        </authorList>
    </citation>
    <scope>NUCLEOTIDE SEQUENCE</scope>
    <source>
        <strain evidence="2">Punador</strain>
    </source>
</reference>
<dbReference type="InterPro" id="IPR013106">
    <property type="entry name" value="Ig_V-set"/>
</dbReference>
<evidence type="ECO:0000259" key="1">
    <source>
        <dbReference type="PROSITE" id="PS50835"/>
    </source>
</evidence>
<dbReference type="AlphaFoldDB" id="A0A034VRF8"/>
<dbReference type="EMBL" id="GAKP01014819">
    <property type="protein sequence ID" value="JAC44133.1"/>
    <property type="molecule type" value="Transcribed_RNA"/>
</dbReference>
<evidence type="ECO:0000313" key="6">
    <source>
        <dbReference type="RefSeq" id="XP_049316446.1"/>
    </source>
</evidence>
<protein>
    <submittedName>
        <fullName evidence="4 5">Zwei Ig domain protein zig-8 isoform X2</fullName>
    </submittedName>
</protein>
<evidence type="ECO:0000313" key="5">
    <source>
        <dbReference type="RefSeq" id="XP_049316445.1"/>
    </source>
</evidence>
<dbReference type="InterPro" id="IPR037448">
    <property type="entry name" value="Zig-8"/>
</dbReference>
<accession>A0A034VRF8</accession>
<dbReference type="RefSeq" id="XP_049316445.1">
    <property type="nucleotide sequence ID" value="XM_049460488.1"/>
</dbReference>
<organism evidence="2">
    <name type="scientific">Bactrocera dorsalis</name>
    <name type="common">Oriental fruit fly</name>
    <name type="synonym">Dacus dorsalis</name>
    <dbReference type="NCBI Taxonomy" id="27457"/>
    <lineage>
        <taxon>Eukaryota</taxon>
        <taxon>Metazoa</taxon>
        <taxon>Ecdysozoa</taxon>
        <taxon>Arthropoda</taxon>
        <taxon>Hexapoda</taxon>
        <taxon>Insecta</taxon>
        <taxon>Pterygota</taxon>
        <taxon>Neoptera</taxon>
        <taxon>Endopterygota</taxon>
        <taxon>Diptera</taxon>
        <taxon>Brachycera</taxon>
        <taxon>Muscomorpha</taxon>
        <taxon>Tephritoidea</taxon>
        <taxon>Tephritidae</taxon>
        <taxon>Bactrocera</taxon>
        <taxon>Bactrocera</taxon>
    </lineage>
</organism>
<dbReference type="GO" id="GO:0032589">
    <property type="term" value="C:neuron projection membrane"/>
    <property type="evidence" value="ECO:0007669"/>
    <property type="project" value="TreeGrafter"/>
</dbReference>
<dbReference type="SMART" id="SM00408">
    <property type="entry name" value="IGc2"/>
    <property type="match status" value="2"/>
</dbReference>
<evidence type="ECO:0000313" key="4">
    <source>
        <dbReference type="RefSeq" id="XP_049316444.1"/>
    </source>
</evidence>
<proteinExistence type="predicted"/>
<dbReference type="FunFam" id="2.60.40.10:FF:000129">
    <property type="entry name" value="CLUMA_CG018772, isoform A"/>
    <property type="match status" value="1"/>
</dbReference>
<dbReference type="RefSeq" id="XP_049316444.1">
    <property type="nucleotide sequence ID" value="XM_049460487.1"/>
</dbReference>
<keyword evidence="3" id="KW-1185">Reference proteome</keyword>
<evidence type="ECO:0000313" key="2">
    <source>
        <dbReference type="EMBL" id="JAC44133.1"/>
    </source>
</evidence>
<dbReference type="SMART" id="SM00409">
    <property type="entry name" value="IG"/>
    <property type="match status" value="2"/>
</dbReference>
<evidence type="ECO:0000313" key="3">
    <source>
        <dbReference type="Proteomes" id="UP001652620"/>
    </source>
</evidence>
<dbReference type="Proteomes" id="UP001652620">
    <property type="component" value="Chromosome 6"/>
</dbReference>
<dbReference type="PANTHER" id="PTHR23279:SF6">
    <property type="entry name" value="DEFECTIVE PROBOSCIS EXTENSION RESPONSE 7, ISOFORM F"/>
    <property type="match status" value="1"/>
</dbReference>
<dbReference type="OrthoDB" id="6783748at2759"/>
<dbReference type="GeneID" id="105222136"/>
<dbReference type="CTD" id="2768865"/>
<dbReference type="GO" id="GO:0050808">
    <property type="term" value="P:synapse organization"/>
    <property type="evidence" value="ECO:0007669"/>
    <property type="project" value="TreeGrafter"/>
</dbReference>
<dbReference type="Pfam" id="PF07686">
    <property type="entry name" value="V-set"/>
    <property type="match status" value="1"/>
</dbReference>
<dbReference type="PANTHER" id="PTHR23279">
    <property type="entry name" value="DEFECTIVE PROBOSCIS EXTENSION RESPONSE DPR -RELATED"/>
    <property type="match status" value="1"/>
</dbReference>
<dbReference type="Pfam" id="PF13927">
    <property type="entry name" value="Ig_3"/>
    <property type="match status" value="1"/>
</dbReference>
<sequence length="373" mass="42377">MHNAKYTMQRRSTKYKVTVTYEEINYSKSIERNNFIKFVFLKDILDFGVEKSSINGEIDSMISAIINNIRLQPFLYLILHIYLNHIQSTSQSSLNDFITMERPYFDDISPRNVSTVADEPAILKCRVRNKGNRTVSWMRKRDLHILTTNIYTYTGDQRFSILHPPGGDDWDLKIDYAQKRDSGIYECQVNTEPKINLAVSLEVNAEADNRDKITESEYYDAKAARAKILGSTEIHVKRDSTIALACSVNIHASSVTWYHGASVVDFDSQRGGISLETEKTDVGTTSRLMLTRASLRDSGNYTCVPTGAIPASVRVHVLTGEQPAAMQTSRSNIVLQTRVYLTIATSCIITFAYRYQNLIISQTASNYNMCRRR</sequence>
<dbReference type="InterPro" id="IPR007110">
    <property type="entry name" value="Ig-like_dom"/>
</dbReference>